<dbReference type="AlphaFoldDB" id="A0A8K0XNI5"/>
<evidence type="ECO:0000313" key="2">
    <source>
        <dbReference type="EMBL" id="KAH8096970.1"/>
    </source>
</evidence>
<evidence type="ECO:0000256" key="1">
    <source>
        <dbReference type="SAM" id="MobiDB-lite"/>
    </source>
</evidence>
<dbReference type="Proteomes" id="UP000813824">
    <property type="component" value="Unassembled WGS sequence"/>
</dbReference>
<protein>
    <submittedName>
        <fullName evidence="2">Uncharacterized protein</fullName>
    </submittedName>
</protein>
<keyword evidence="3" id="KW-1185">Reference proteome</keyword>
<evidence type="ECO:0000313" key="3">
    <source>
        <dbReference type="Proteomes" id="UP000813824"/>
    </source>
</evidence>
<reference evidence="2" key="1">
    <citation type="journal article" date="2021" name="New Phytol.">
        <title>Evolutionary innovations through gain and loss of genes in the ectomycorrhizal Boletales.</title>
        <authorList>
            <person name="Wu G."/>
            <person name="Miyauchi S."/>
            <person name="Morin E."/>
            <person name="Kuo A."/>
            <person name="Drula E."/>
            <person name="Varga T."/>
            <person name="Kohler A."/>
            <person name="Feng B."/>
            <person name="Cao Y."/>
            <person name="Lipzen A."/>
            <person name="Daum C."/>
            <person name="Hundley H."/>
            <person name="Pangilinan J."/>
            <person name="Johnson J."/>
            <person name="Barry K."/>
            <person name="LaButti K."/>
            <person name="Ng V."/>
            <person name="Ahrendt S."/>
            <person name="Min B."/>
            <person name="Choi I.G."/>
            <person name="Park H."/>
            <person name="Plett J.M."/>
            <person name="Magnuson J."/>
            <person name="Spatafora J.W."/>
            <person name="Nagy L.G."/>
            <person name="Henrissat B."/>
            <person name="Grigoriev I.V."/>
            <person name="Yang Z.L."/>
            <person name="Xu J."/>
            <person name="Martin F.M."/>
        </authorList>
    </citation>
    <scope>NUCLEOTIDE SEQUENCE</scope>
    <source>
        <strain evidence="2">KKN 215</strain>
    </source>
</reference>
<accession>A0A8K0XNI5</accession>
<dbReference type="EMBL" id="JAEVFJ010000021">
    <property type="protein sequence ID" value="KAH8096970.1"/>
    <property type="molecule type" value="Genomic_DNA"/>
</dbReference>
<feature type="compositionally biased region" description="Low complexity" evidence="1">
    <location>
        <begin position="1"/>
        <end position="16"/>
    </location>
</feature>
<name>A0A8K0XNI5_9AGAR</name>
<proteinExistence type="predicted"/>
<gene>
    <name evidence="2" type="ORF">BXZ70DRAFT_908224</name>
</gene>
<sequence length="358" mass="38671">MSRSSGDSTSSPSHFSGIKLPVLPESPPSGIFDFALPHISPDGEQEVFRLPQVLESAEQMQSSNKDKTSMAISPPASPVVEFSLPDISPAPAFCEKFHSHSSQGSTLTHSFSAHVSINHSPPLIPMFGLPELPDMNSSSGIPAFSLPTLPDIGTSPLIPTFHLPNLDDITSSPTPAFRLPEFPDTAINASPIEAFALPPLPGVDGVAVAGTSQISTPPSPFRLPEFPDPNISDSSVAVFALPLVPQEDNAITMQQPADQECAEVLGSDIIDLMDEDTAMPPTVTVDSIKKKIEEYSAESLLVRRHRTLLYRILESKNRADIANELYNCVVAEGLHRKEYITMLSRIENNLDEMGDLKL</sequence>
<organism evidence="2 3">
    <name type="scientific">Cristinia sonorae</name>
    <dbReference type="NCBI Taxonomy" id="1940300"/>
    <lineage>
        <taxon>Eukaryota</taxon>
        <taxon>Fungi</taxon>
        <taxon>Dikarya</taxon>
        <taxon>Basidiomycota</taxon>
        <taxon>Agaricomycotina</taxon>
        <taxon>Agaricomycetes</taxon>
        <taxon>Agaricomycetidae</taxon>
        <taxon>Agaricales</taxon>
        <taxon>Pleurotineae</taxon>
        <taxon>Stephanosporaceae</taxon>
        <taxon>Cristinia</taxon>
    </lineage>
</organism>
<feature type="region of interest" description="Disordered" evidence="1">
    <location>
        <begin position="1"/>
        <end position="22"/>
    </location>
</feature>
<comment type="caution">
    <text evidence="2">The sequence shown here is derived from an EMBL/GenBank/DDBJ whole genome shotgun (WGS) entry which is preliminary data.</text>
</comment>